<name>A0A8J6K7D7_ELECQ</name>
<comment type="caution">
    <text evidence="1">The sequence shown here is derived from an EMBL/GenBank/DDBJ whole genome shotgun (WGS) entry which is preliminary data.</text>
</comment>
<evidence type="ECO:0000313" key="2">
    <source>
        <dbReference type="Proteomes" id="UP000770717"/>
    </source>
</evidence>
<reference evidence="1" key="1">
    <citation type="thesis" date="2020" institute="ProQuest LLC" country="789 East Eisenhower Parkway, Ann Arbor, MI, USA">
        <title>Comparative Genomics and Chromosome Evolution.</title>
        <authorList>
            <person name="Mudd A.B."/>
        </authorList>
    </citation>
    <scope>NUCLEOTIDE SEQUENCE</scope>
    <source>
        <strain evidence="1">HN-11 Male</strain>
        <tissue evidence="1">Kidney and liver</tissue>
    </source>
</reference>
<dbReference type="AlphaFoldDB" id="A0A8J6K7D7"/>
<dbReference type="EMBL" id="WNTK01000005">
    <property type="protein sequence ID" value="KAG9483498.1"/>
    <property type="molecule type" value="Genomic_DNA"/>
</dbReference>
<protein>
    <submittedName>
        <fullName evidence="1">Uncharacterized protein</fullName>
    </submittedName>
</protein>
<dbReference type="Proteomes" id="UP000770717">
    <property type="component" value="Unassembled WGS sequence"/>
</dbReference>
<evidence type="ECO:0000313" key="1">
    <source>
        <dbReference type="EMBL" id="KAG9483498.1"/>
    </source>
</evidence>
<organism evidence="1 2">
    <name type="scientific">Eleutherodactylus coqui</name>
    <name type="common">Puerto Rican coqui</name>
    <dbReference type="NCBI Taxonomy" id="57060"/>
    <lineage>
        <taxon>Eukaryota</taxon>
        <taxon>Metazoa</taxon>
        <taxon>Chordata</taxon>
        <taxon>Craniata</taxon>
        <taxon>Vertebrata</taxon>
        <taxon>Euteleostomi</taxon>
        <taxon>Amphibia</taxon>
        <taxon>Batrachia</taxon>
        <taxon>Anura</taxon>
        <taxon>Neobatrachia</taxon>
        <taxon>Hyloidea</taxon>
        <taxon>Eleutherodactylidae</taxon>
        <taxon>Eleutherodactylinae</taxon>
        <taxon>Eleutherodactylus</taxon>
        <taxon>Eleutherodactylus</taxon>
    </lineage>
</organism>
<gene>
    <name evidence="1" type="ORF">GDO78_009424</name>
</gene>
<keyword evidence="2" id="KW-1185">Reference proteome</keyword>
<sequence length="134" mass="15237">MTHAITQLVFKDLFYCMYRCNLARCMAGRPSLDTRVYRNTAPVQWMRHDPTLGMVSDCHSFHSTLHSLHHYHIPDLPVSNSSPTQGCLVDSAMTMKSSDSKIAGATKATRCVVYIYTARSKKTYTQIQQPHITR</sequence>
<proteinExistence type="predicted"/>
<accession>A0A8J6K7D7</accession>